<keyword evidence="10" id="KW-1185">Reference proteome</keyword>
<keyword evidence="3 6" id="KW-0812">Transmembrane</keyword>
<feature type="transmembrane region" description="Helical" evidence="6">
    <location>
        <begin position="801"/>
        <end position="823"/>
    </location>
</feature>
<comment type="subcellular location">
    <subcellularLocation>
        <location evidence="1">Cell membrane</location>
        <topology evidence="1">Multi-pass membrane protein</topology>
    </subcellularLocation>
</comment>
<name>A0ABT8KJV9_9BACT</name>
<dbReference type="PANTHER" id="PTHR30572:SF18">
    <property type="entry name" value="ABC-TYPE MACROLIDE FAMILY EXPORT SYSTEM PERMEASE COMPONENT 2"/>
    <property type="match status" value="1"/>
</dbReference>
<dbReference type="Proteomes" id="UP001172082">
    <property type="component" value="Unassembled WGS sequence"/>
</dbReference>
<dbReference type="InterPro" id="IPR025857">
    <property type="entry name" value="MacB_PCD"/>
</dbReference>
<evidence type="ECO:0000256" key="5">
    <source>
        <dbReference type="ARBA" id="ARBA00023136"/>
    </source>
</evidence>
<evidence type="ECO:0000256" key="3">
    <source>
        <dbReference type="ARBA" id="ARBA00022692"/>
    </source>
</evidence>
<evidence type="ECO:0000313" key="9">
    <source>
        <dbReference type="EMBL" id="MDN5200996.1"/>
    </source>
</evidence>
<reference evidence="9" key="1">
    <citation type="submission" date="2023-06" db="EMBL/GenBank/DDBJ databases">
        <title>Genomic of Parafulvivirga corallium.</title>
        <authorList>
            <person name="Wang G."/>
        </authorList>
    </citation>
    <scope>NUCLEOTIDE SEQUENCE</scope>
    <source>
        <strain evidence="9">BMA10</strain>
    </source>
</reference>
<dbReference type="NCBIfam" id="NF038404">
    <property type="entry name" value="perm_prefix_2"/>
    <property type="match status" value="1"/>
</dbReference>
<comment type="caution">
    <text evidence="9">The sequence shown here is derived from an EMBL/GenBank/DDBJ whole genome shotgun (WGS) entry which is preliminary data.</text>
</comment>
<feature type="transmembrane region" description="Helical" evidence="6">
    <location>
        <begin position="843"/>
        <end position="861"/>
    </location>
</feature>
<dbReference type="Pfam" id="PF02687">
    <property type="entry name" value="FtsX"/>
    <property type="match status" value="2"/>
</dbReference>
<evidence type="ECO:0000256" key="2">
    <source>
        <dbReference type="ARBA" id="ARBA00022475"/>
    </source>
</evidence>
<keyword evidence="2" id="KW-1003">Cell membrane</keyword>
<feature type="transmembrane region" description="Helical" evidence="6">
    <location>
        <begin position="760"/>
        <end position="781"/>
    </location>
</feature>
<feature type="domain" description="ABC3 transporter permease C-terminal" evidence="7">
    <location>
        <begin position="365"/>
        <end position="480"/>
    </location>
</feature>
<organism evidence="9 10">
    <name type="scientific">Splendidivirga corallicola</name>
    <dbReference type="NCBI Taxonomy" id="3051826"/>
    <lineage>
        <taxon>Bacteria</taxon>
        <taxon>Pseudomonadati</taxon>
        <taxon>Bacteroidota</taxon>
        <taxon>Cytophagia</taxon>
        <taxon>Cytophagales</taxon>
        <taxon>Splendidivirgaceae</taxon>
        <taxon>Splendidivirga</taxon>
    </lineage>
</organism>
<keyword evidence="4 6" id="KW-1133">Transmembrane helix</keyword>
<proteinExistence type="predicted"/>
<feature type="domain" description="MacB-like periplasmic core" evidence="8">
    <location>
        <begin position="95"/>
        <end position="320"/>
    </location>
</feature>
<feature type="transmembrane region" description="Helical" evidence="6">
    <location>
        <begin position="496"/>
        <end position="520"/>
    </location>
</feature>
<feature type="domain" description="ABC3 transporter permease C-terminal" evidence="7">
    <location>
        <begin position="762"/>
        <end position="873"/>
    </location>
</feature>
<sequence length="880" mass="100525">MKTRPPKNALKFLRWFCREDYIEEIEGDLTEVFEKQYEQSPTKARLKFAFNVIKYFRPEFIKVFKTSSNPNSIAMFRHNFVLTYRNFKRQKTPFIINLLSLSIGLTCTLLIYLWVHSELQVDKFHEKDDRLMLILLNEPTSNGIKSEPYTQGPLAKALAEEIPEVEHAVSVVPYEWFEGEKFILSNGGERFFTSRNQFVSEDYFKVFSFDLILGNKDQVLTDNNSIVISEELAEKLFNTKEAIGRSVEWMHNEYGGVYNVTGVFKAPTHNSTIQFDAVFNYKVFLEANNKYEGWENEDIYTYIILNSNANVDQFKDRIKHFLETKKEFTEQTLLAQFFSERYLHGHYENGIPSGGRIVYVQLFSIIAAFILVIACVNFINMSTARASTRMKEVGLKKAIGAGRNNLIIQYITESVIMAFISLILSIGMVLFFLPQFETITGKYIVLTYDPVLISSILIITLLTGAISGIYPALYLSGFNPARALKAKNSKGAGGQLIRKGLVIFQFAISVILIVSVIVIYKQVEFIQSKNLGYNKDNIIWFTAGVREVERIQGNEEADLNGEEIEKFLQILKNVPGVAGATNYWHNMVGDYGTTRGVSWPGKDPDVNIRFAQISGGYDFIETLGIEMKEGRVYSRDHRTDHTRIILNEAAVKTIGYEDPVGKVIDLWGEEREIIGVTKDFHIDSFYEEIMPVFIKLDVNVLASNIMVRIEMGNESATIDRVKQVYQDYFTAGMPFEFKFLDDNYQQLYDQEIRVGILSRYAAGIAIFISCLGLFGFATFTVQRRIKEVGIRKVLGADSFKIIYLLTVDFTKIVLIAVAISLPIGYFITARWLEDFAFRINPEWSFYVSAGLLVIIIAWLTVGMQTMRAANVNPTECLKDE</sequence>
<dbReference type="InterPro" id="IPR047699">
    <property type="entry name" value="Permease_put_prefix"/>
</dbReference>
<evidence type="ECO:0000259" key="7">
    <source>
        <dbReference type="Pfam" id="PF02687"/>
    </source>
</evidence>
<dbReference type="Pfam" id="PF12704">
    <property type="entry name" value="MacB_PCD"/>
    <property type="match status" value="2"/>
</dbReference>
<feature type="transmembrane region" description="Helical" evidence="6">
    <location>
        <begin position="358"/>
        <end position="380"/>
    </location>
</feature>
<feature type="transmembrane region" description="Helical" evidence="6">
    <location>
        <begin position="406"/>
        <end position="432"/>
    </location>
</feature>
<evidence type="ECO:0000256" key="4">
    <source>
        <dbReference type="ARBA" id="ARBA00022989"/>
    </source>
</evidence>
<dbReference type="RefSeq" id="WP_346751026.1">
    <property type="nucleotide sequence ID" value="NZ_JAUJEA010000002.1"/>
</dbReference>
<dbReference type="PANTHER" id="PTHR30572">
    <property type="entry name" value="MEMBRANE COMPONENT OF TRANSPORTER-RELATED"/>
    <property type="match status" value="1"/>
</dbReference>
<gene>
    <name evidence="9" type="ORF">QQ008_06480</name>
</gene>
<evidence type="ECO:0000256" key="6">
    <source>
        <dbReference type="SAM" id="Phobius"/>
    </source>
</evidence>
<keyword evidence="5 6" id="KW-0472">Membrane</keyword>
<evidence type="ECO:0000256" key="1">
    <source>
        <dbReference type="ARBA" id="ARBA00004651"/>
    </source>
</evidence>
<dbReference type="InterPro" id="IPR003838">
    <property type="entry name" value="ABC3_permease_C"/>
</dbReference>
<evidence type="ECO:0000259" key="8">
    <source>
        <dbReference type="Pfam" id="PF12704"/>
    </source>
</evidence>
<dbReference type="InterPro" id="IPR050250">
    <property type="entry name" value="Macrolide_Exporter_MacB"/>
</dbReference>
<feature type="transmembrane region" description="Helical" evidence="6">
    <location>
        <begin position="452"/>
        <end position="475"/>
    </location>
</feature>
<protein>
    <submittedName>
        <fullName evidence="9">ABC transporter permease</fullName>
    </submittedName>
</protein>
<feature type="domain" description="MacB-like periplasmic core" evidence="8">
    <location>
        <begin position="508"/>
        <end position="712"/>
    </location>
</feature>
<dbReference type="EMBL" id="JAUJEA010000002">
    <property type="protein sequence ID" value="MDN5200996.1"/>
    <property type="molecule type" value="Genomic_DNA"/>
</dbReference>
<accession>A0ABT8KJV9</accession>
<feature type="transmembrane region" description="Helical" evidence="6">
    <location>
        <begin position="94"/>
        <end position="115"/>
    </location>
</feature>
<evidence type="ECO:0000313" key="10">
    <source>
        <dbReference type="Proteomes" id="UP001172082"/>
    </source>
</evidence>